<proteinExistence type="predicted"/>
<organism evidence="3 4">
    <name type="scientific">Medicago truncatula</name>
    <name type="common">Barrel medic</name>
    <name type="synonym">Medicago tribuloides</name>
    <dbReference type="NCBI Taxonomy" id="3880"/>
    <lineage>
        <taxon>Eukaryota</taxon>
        <taxon>Viridiplantae</taxon>
        <taxon>Streptophyta</taxon>
        <taxon>Embryophyta</taxon>
        <taxon>Tracheophyta</taxon>
        <taxon>Spermatophyta</taxon>
        <taxon>Magnoliopsida</taxon>
        <taxon>eudicotyledons</taxon>
        <taxon>Gunneridae</taxon>
        <taxon>Pentapetalae</taxon>
        <taxon>rosids</taxon>
        <taxon>fabids</taxon>
        <taxon>Fabales</taxon>
        <taxon>Fabaceae</taxon>
        <taxon>Papilionoideae</taxon>
        <taxon>50 kb inversion clade</taxon>
        <taxon>NPAAA clade</taxon>
        <taxon>Hologalegina</taxon>
        <taxon>IRL clade</taxon>
        <taxon>Trifolieae</taxon>
        <taxon>Medicago</taxon>
    </lineage>
</organism>
<dbReference type="GO" id="GO:0046872">
    <property type="term" value="F:metal ion binding"/>
    <property type="evidence" value="ECO:0007669"/>
    <property type="project" value="InterPro"/>
</dbReference>
<dbReference type="InterPro" id="IPR009810">
    <property type="entry name" value="Nodulin_late_dom"/>
</dbReference>
<reference evidence="4" key="1">
    <citation type="journal article" date="2018" name="Nat. Plants">
        <title>Whole-genome landscape of Medicago truncatula symbiotic genes.</title>
        <authorList>
            <person name="Pecrix Y."/>
            <person name="Staton S.E."/>
            <person name="Sallet E."/>
            <person name="Lelandais-Briere C."/>
            <person name="Moreau S."/>
            <person name="Carrere S."/>
            <person name="Blein T."/>
            <person name="Jardinaud M.F."/>
            <person name="Latrasse D."/>
            <person name="Zouine M."/>
            <person name="Zahm M."/>
            <person name="Kreplak J."/>
            <person name="Mayjonade B."/>
            <person name="Satge C."/>
            <person name="Perez M."/>
            <person name="Cauet S."/>
            <person name="Marande W."/>
            <person name="Chantry-Darmon C."/>
            <person name="Lopez-Roques C."/>
            <person name="Bouchez O."/>
            <person name="Berard A."/>
            <person name="Debelle F."/>
            <person name="Munos S."/>
            <person name="Bendahmane A."/>
            <person name="Berges H."/>
            <person name="Niebel A."/>
            <person name="Buitink J."/>
            <person name="Frugier F."/>
            <person name="Benhamed M."/>
            <person name="Crespi M."/>
            <person name="Gouzy J."/>
            <person name="Gamas P."/>
        </authorList>
    </citation>
    <scope>NUCLEOTIDE SEQUENCE [LARGE SCALE GENOMIC DNA]</scope>
    <source>
        <strain evidence="4">cv. Jemalong A17</strain>
    </source>
</reference>
<evidence type="ECO:0000256" key="1">
    <source>
        <dbReference type="SAM" id="Phobius"/>
    </source>
</evidence>
<comment type="caution">
    <text evidence="3">The sequence shown here is derived from an EMBL/GenBank/DDBJ whole genome shotgun (WGS) entry which is preliminary data.</text>
</comment>
<keyword evidence="1" id="KW-0472">Membrane</keyword>
<name>A0A396I839_MEDTR</name>
<dbReference type="EMBL" id="PSQE01000004">
    <property type="protein sequence ID" value="RHN59815.1"/>
    <property type="molecule type" value="Genomic_DNA"/>
</dbReference>
<sequence>MQRRKNMAQNYMLIYAMIICLFPYLVVTTKTAIACVTNKDCLKFFTPLDNVKCVGNVCEFFL</sequence>
<evidence type="ECO:0000259" key="2">
    <source>
        <dbReference type="Pfam" id="PF07127"/>
    </source>
</evidence>
<dbReference type="Pfam" id="PF07127">
    <property type="entry name" value="Nodulin_late"/>
    <property type="match status" value="1"/>
</dbReference>
<dbReference type="Gramene" id="rna21972">
    <property type="protein sequence ID" value="RHN59815.1"/>
    <property type="gene ID" value="gene21972"/>
</dbReference>
<evidence type="ECO:0000313" key="3">
    <source>
        <dbReference type="EMBL" id="RHN59815.1"/>
    </source>
</evidence>
<protein>
    <submittedName>
        <fullName evidence="3">Putative Late nodulin</fullName>
    </submittedName>
</protein>
<gene>
    <name evidence="3" type="ORF">MtrunA17_Chr4g0018331</name>
</gene>
<feature type="transmembrane region" description="Helical" evidence="1">
    <location>
        <begin position="12"/>
        <end position="33"/>
    </location>
</feature>
<evidence type="ECO:0000313" key="4">
    <source>
        <dbReference type="Proteomes" id="UP000265566"/>
    </source>
</evidence>
<keyword evidence="1" id="KW-1133">Transmembrane helix</keyword>
<dbReference type="AlphaFoldDB" id="A0A396I839"/>
<keyword evidence="1" id="KW-0812">Transmembrane</keyword>
<feature type="domain" description="Late nodulin" evidence="2">
    <location>
        <begin position="7"/>
        <end position="59"/>
    </location>
</feature>
<accession>A0A396I839</accession>
<dbReference type="Proteomes" id="UP000265566">
    <property type="component" value="Chromosome 4"/>
</dbReference>